<dbReference type="STRING" id="1116472.MGMO_80c00030"/>
<reference evidence="2 3" key="1">
    <citation type="journal article" date="2013" name="Genome Announc.">
        <title>Draft Genome Sequence of the Methanotrophic Gammaproteobacterium Methyloglobulus morosus DSM 22980 Strain KoM1.</title>
        <authorList>
            <person name="Poehlein A."/>
            <person name="Deutzmann J.S."/>
            <person name="Daniel R."/>
            <person name="Simeonova D.D."/>
        </authorList>
    </citation>
    <scope>NUCLEOTIDE SEQUENCE [LARGE SCALE GENOMIC DNA]</scope>
    <source>
        <strain evidence="2 3">KoM1</strain>
    </source>
</reference>
<feature type="domain" description="MOSC" evidence="1">
    <location>
        <begin position="16"/>
        <end position="154"/>
    </location>
</feature>
<dbReference type="Proteomes" id="UP000017842">
    <property type="component" value="Unassembled WGS sequence"/>
</dbReference>
<dbReference type="Pfam" id="PF03473">
    <property type="entry name" value="MOSC"/>
    <property type="match status" value="1"/>
</dbReference>
<gene>
    <name evidence="2" type="ORF">MGMO_80c00030</name>
</gene>
<name>V5C0D3_9GAMM</name>
<dbReference type="SUPFAM" id="SSF50800">
    <property type="entry name" value="PK beta-barrel domain-like"/>
    <property type="match status" value="1"/>
</dbReference>
<dbReference type="GO" id="GO:0030151">
    <property type="term" value="F:molybdenum ion binding"/>
    <property type="evidence" value="ECO:0007669"/>
    <property type="project" value="InterPro"/>
</dbReference>
<dbReference type="AlphaFoldDB" id="V5C0D3"/>
<dbReference type="eggNOG" id="COG2258">
    <property type="taxonomic scope" value="Bacteria"/>
</dbReference>
<dbReference type="EMBL" id="AYLO01000077">
    <property type="protein sequence ID" value="ESS71962.1"/>
    <property type="molecule type" value="Genomic_DNA"/>
</dbReference>
<accession>V5C0D3</accession>
<dbReference type="PANTHER" id="PTHR36930">
    <property type="entry name" value="METAL-SULFUR CLUSTER BIOSYNTHESIS PROTEINS YUAD-RELATED"/>
    <property type="match status" value="1"/>
</dbReference>
<dbReference type="PATRIC" id="fig|1116472.3.peg.2252"/>
<protein>
    <recommendedName>
        <fullName evidence="1">MOSC domain-containing protein</fullName>
    </recommendedName>
</protein>
<dbReference type="InterPro" id="IPR011037">
    <property type="entry name" value="Pyrv_Knase-like_insert_dom_sf"/>
</dbReference>
<comment type="caution">
    <text evidence="2">The sequence shown here is derived from an EMBL/GenBank/DDBJ whole genome shotgun (WGS) entry which is preliminary data.</text>
</comment>
<dbReference type="PANTHER" id="PTHR36930:SF1">
    <property type="entry name" value="MOSC DOMAIN-CONTAINING PROTEIN"/>
    <property type="match status" value="1"/>
</dbReference>
<dbReference type="GO" id="GO:0030170">
    <property type="term" value="F:pyridoxal phosphate binding"/>
    <property type="evidence" value="ECO:0007669"/>
    <property type="project" value="InterPro"/>
</dbReference>
<organism evidence="2 3">
    <name type="scientific">Methyloglobulus morosus KoM1</name>
    <dbReference type="NCBI Taxonomy" id="1116472"/>
    <lineage>
        <taxon>Bacteria</taxon>
        <taxon>Pseudomonadati</taxon>
        <taxon>Pseudomonadota</taxon>
        <taxon>Gammaproteobacteria</taxon>
        <taxon>Methylococcales</taxon>
        <taxon>Methylococcaceae</taxon>
        <taxon>Methyloglobulus</taxon>
    </lineage>
</organism>
<dbReference type="GO" id="GO:0003824">
    <property type="term" value="F:catalytic activity"/>
    <property type="evidence" value="ECO:0007669"/>
    <property type="project" value="InterPro"/>
</dbReference>
<proteinExistence type="predicted"/>
<evidence type="ECO:0000259" key="1">
    <source>
        <dbReference type="PROSITE" id="PS51340"/>
    </source>
</evidence>
<dbReference type="InterPro" id="IPR052716">
    <property type="entry name" value="MOSC_domain"/>
</dbReference>
<evidence type="ECO:0000313" key="2">
    <source>
        <dbReference type="EMBL" id="ESS71962.1"/>
    </source>
</evidence>
<dbReference type="Gene3D" id="2.40.33.20">
    <property type="entry name" value="PK beta-barrel domain-like"/>
    <property type="match status" value="1"/>
</dbReference>
<sequence length="158" mass="17645">MTGHISAIFVAPSKHAEQLAFDAVQLKAKKGIVGDRFFGYRQKQPGRNLTLIEWEVIEEFNQTYQLNLPLNATRRNLITNGIRLNGLVGKTFKIGQVECRGIELCEPCKVMARHFPATSLSQTDIIRAFINKGGIRAEVLTDGVVRLGDEIFSDIISM</sequence>
<dbReference type="InterPro" id="IPR005302">
    <property type="entry name" value="MoCF_Sase_C"/>
</dbReference>
<keyword evidence="3" id="KW-1185">Reference proteome</keyword>
<evidence type="ECO:0000313" key="3">
    <source>
        <dbReference type="Proteomes" id="UP000017842"/>
    </source>
</evidence>
<dbReference type="PROSITE" id="PS51340">
    <property type="entry name" value="MOSC"/>
    <property type="match status" value="1"/>
</dbReference>